<dbReference type="EMBL" id="CAJNOG010000072">
    <property type="protein sequence ID" value="CAF0890788.1"/>
    <property type="molecule type" value="Genomic_DNA"/>
</dbReference>
<accession>A0A813YWW6</accession>
<dbReference type="GO" id="GO:0005524">
    <property type="term" value="F:ATP binding"/>
    <property type="evidence" value="ECO:0007669"/>
    <property type="project" value="InterPro"/>
</dbReference>
<comment type="caution">
    <text evidence="3">The sequence shown here is derived from an EMBL/GenBank/DDBJ whole genome shotgun (WGS) entry which is preliminary data.</text>
</comment>
<organism evidence="3 5">
    <name type="scientific">Adineta steineri</name>
    <dbReference type="NCBI Taxonomy" id="433720"/>
    <lineage>
        <taxon>Eukaryota</taxon>
        <taxon>Metazoa</taxon>
        <taxon>Spiralia</taxon>
        <taxon>Gnathifera</taxon>
        <taxon>Rotifera</taxon>
        <taxon>Eurotatoria</taxon>
        <taxon>Bdelloidea</taxon>
        <taxon>Adinetida</taxon>
        <taxon>Adinetidae</taxon>
        <taxon>Adineta</taxon>
    </lineage>
</organism>
<dbReference type="InterPro" id="IPR050747">
    <property type="entry name" value="Mitochondrial_chaperone_BCS1"/>
</dbReference>
<reference evidence="3" key="1">
    <citation type="submission" date="2021-02" db="EMBL/GenBank/DDBJ databases">
        <authorList>
            <person name="Nowell W R."/>
        </authorList>
    </citation>
    <scope>NUCLEOTIDE SEQUENCE</scope>
</reference>
<gene>
    <name evidence="3" type="ORF">JYZ213_LOCUS10008</name>
    <name evidence="4" type="ORF">OXD698_LOCUS30436</name>
</gene>
<dbReference type="InterPro" id="IPR027417">
    <property type="entry name" value="P-loop_NTPase"/>
</dbReference>
<dbReference type="Pfam" id="PF00004">
    <property type="entry name" value="AAA"/>
    <property type="match status" value="1"/>
</dbReference>
<dbReference type="Proteomes" id="UP000663845">
    <property type="component" value="Unassembled WGS sequence"/>
</dbReference>
<sequence length="463" mass="52832">MNNEETNLVHLCPKYSGGCEHTPLTNDDLLKLTDQQGQLIYGPSLFALQYRVLPCTMTESQGNSNEYGDTYTYNMYGRFSALNRGRRWNGKRKKGGMYHTTSVIHFLIDEYKVDPDTFLYSSSYDISDNDSLMTDVYINLGNYFSVQFSGGVLSPTNVDNPNNLKSDQEDNVFNCFSVIQIFHIPQKAKEARMLLQQLSKFKLYPVTEATLQMVCHDTQHGFYTSSIRMKKPHITDLKLHYGDDFPDIHEELLETLQEKDSTGITLLHGPPGTGKTYYLRYLINEIQDKSLIYVPPDLVNDMTKPGFLPFLMQHPNSILIVEDAENIIRDRQQDSYLPNQAVANLLNLSDGLLGDAMHQQIICTFNCDVKGIDPALLRDGRLVIEHKFDKLSVQNARRLCFELGIPNNGEDIHESTTIAEIYTRKNAVEATSANDLENGITLREKRRLNKKKQKQQSHLGFYS</sequence>
<name>A0A813YWW6_9BILA</name>
<dbReference type="SMART" id="SM00382">
    <property type="entry name" value="AAA"/>
    <property type="match status" value="1"/>
</dbReference>
<dbReference type="PANTHER" id="PTHR23070">
    <property type="entry name" value="BCS1 AAA-TYPE ATPASE"/>
    <property type="match status" value="1"/>
</dbReference>
<dbReference type="Proteomes" id="UP000663844">
    <property type="component" value="Unassembled WGS sequence"/>
</dbReference>
<dbReference type="GO" id="GO:0016887">
    <property type="term" value="F:ATP hydrolysis activity"/>
    <property type="evidence" value="ECO:0007669"/>
    <property type="project" value="InterPro"/>
</dbReference>
<protein>
    <recommendedName>
        <fullName evidence="2">AAA+ ATPase domain-containing protein</fullName>
    </recommendedName>
</protein>
<dbReference type="InterPro" id="IPR003593">
    <property type="entry name" value="AAA+_ATPase"/>
</dbReference>
<dbReference type="AlphaFoldDB" id="A0A813YWW6"/>
<dbReference type="EMBL" id="CAJOAZ010003583">
    <property type="protein sequence ID" value="CAF4016661.1"/>
    <property type="molecule type" value="Genomic_DNA"/>
</dbReference>
<evidence type="ECO:0000313" key="4">
    <source>
        <dbReference type="EMBL" id="CAF4016661.1"/>
    </source>
</evidence>
<dbReference type="InterPro" id="IPR003959">
    <property type="entry name" value="ATPase_AAA_core"/>
</dbReference>
<dbReference type="Gene3D" id="3.40.50.300">
    <property type="entry name" value="P-loop containing nucleotide triphosphate hydrolases"/>
    <property type="match status" value="1"/>
</dbReference>
<evidence type="ECO:0000313" key="5">
    <source>
        <dbReference type="Proteomes" id="UP000663845"/>
    </source>
</evidence>
<feature type="domain" description="AAA+ ATPase" evidence="2">
    <location>
        <begin position="261"/>
        <end position="388"/>
    </location>
</feature>
<proteinExistence type="inferred from homology"/>
<evidence type="ECO:0000313" key="3">
    <source>
        <dbReference type="EMBL" id="CAF0890788.1"/>
    </source>
</evidence>
<evidence type="ECO:0000256" key="1">
    <source>
        <dbReference type="ARBA" id="ARBA00007448"/>
    </source>
</evidence>
<evidence type="ECO:0000259" key="2">
    <source>
        <dbReference type="SMART" id="SM00382"/>
    </source>
</evidence>
<comment type="similarity">
    <text evidence="1">Belongs to the AAA ATPase family. BCS1 subfamily.</text>
</comment>
<dbReference type="SUPFAM" id="SSF52540">
    <property type="entry name" value="P-loop containing nucleoside triphosphate hydrolases"/>
    <property type="match status" value="1"/>
</dbReference>